<evidence type="ECO:0000313" key="3">
    <source>
        <dbReference type="Proteomes" id="UP000299102"/>
    </source>
</evidence>
<accession>A0A4C1WAB3</accession>
<gene>
    <name evidence="2" type="ORF">EVAR_29677_1</name>
</gene>
<evidence type="ECO:0000313" key="2">
    <source>
        <dbReference type="EMBL" id="GBP47074.1"/>
    </source>
</evidence>
<keyword evidence="3" id="KW-1185">Reference proteome</keyword>
<dbReference type="AlphaFoldDB" id="A0A4C1WAB3"/>
<name>A0A4C1WAB3_EUMVA</name>
<dbReference type="Proteomes" id="UP000299102">
    <property type="component" value="Unassembled WGS sequence"/>
</dbReference>
<dbReference type="EMBL" id="BGZK01000494">
    <property type="protein sequence ID" value="GBP47074.1"/>
    <property type="molecule type" value="Genomic_DNA"/>
</dbReference>
<proteinExistence type="predicted"/>
<comment type="caution">
    <text evidence="2">The sequence shown here is derived from an EMBL/GenBank/DDBJ whole genome shotgun (WGS) entry which is preliminary data.</text>
</comment>
<protein>
    <submittedName>
        <fullName evidence="2">Uncharacterized protein</fullName>
    </submittedName>
</protein>
<reference evidence="2 3" key="1">
    <citation type="journal article" date="2019" name="Commun. Biol.">
        <title>The bagworm genome reveals a unique fibroin gene that provides high tensile strength.</title>
        <authorList>
            <person name="Kono N."/>
            <person name="Nakamura H."/>
            <person name="Ohtoshi R."/>
            <person name="Tomita M."/>
            <person name="Numata K."/>
            <person name="Arakawa K."/>
        </authorList>
    </citation>
    <scope>NUCLEOTIDE SEQUENCE [LARGE SCALE GENOMIC DNA]</scope>
</reference>
<organism evidence="2 3">
    <name type="scientific">Eumeta variegata</name>
    <name type="common">Bagworm moth</name>
    <name type="synonym">Eumeta japonica</name>
    <dbReference type="NCBI Taxonomy" id="151549"/>
    <lineage>
        <taxon>Eukaryota</taxon>
        <taxon>Metazoa</taxon>
        <taxon>Ecdysozoa</taxon>
        <taxon>Arthropoda</taxon>
        <taxon>Hexapoda</taxon>
        <taxon>Insecta</taxon>
        <taxon>Pterygota</taxon>
        <taxon>Neoptera</taxon>
        <taxon>Endopterygota</taxon>
        <taxon>Lepidoptera</taxon>
        <taxon>Glossata</taxon>
        <taxon>Ditrysia</taxon>
        <taxon>Tineoidea</taxon>
        <taxon>Psychidae</taxon>
        <taxon>Oiketicinae</taxon>
        <taxon>Eumeta</taxon>
    </lineage>
</organism>
<sequence length="79" mass="8692">MQNFNPARNSIDFMVNGGRVEYAACGHKVPDADTDHGTMARNLLELQAFAAGGRSARRHSQGRPIDVYPHGRPRTGTDR</sequence>
<feature type="region of interest" description="Disordered" evidence="1">
    <location>
        <begin position="52"/>
        <end position="79"/>
    </location>
</feature>
<evidence type="ECO:0000256" key="1">
    <source>
        <dbReference type="SAM" id="MobiDB-lite"/>
    </source>
</evidence>